<protein>
    <submittedName>
        <fullName evidence="1">Uncharacterized protein</fullName>
    </submittedName>
</protein>
<dbReference type="Proteomes" id="UP000694558">
    <property type="component" value="Chromosome 11"/>
</dbReference>
<proteinExistence type="predicted"/>
<evidence type="ECO:0000313" key="1">
    <source>
        <dbReference type="Ensembl" id="ENSSMAP00000037918.1"/>
    </source>
</evidence>
<evidence type="ECO:0000313" key="2">
    <source>
        <dbReference type="Proteomes" id="UP000694558"/>
    </source>
</evidence>
<reference evidence="1" key="1">
    <citation type="submission" date="2023-05" db="EMBL/GenBank/DDBJ databases">
        <title>High-quality long-read genome of Scophthalmus maximus.</title>
        <authorList>
            <person name="Lien S."/>
            <person name="Martinez P."/>
        </authorList>
    </citation>
    <scope>NUCLEOTIDE SEQUENCE [LARGE SCALE GENOMIC DNA]</scope>
</reference>
<organism evidence="1 2">
    <name type="scientific">Scophthalmus maximus</name>
    <name type="common">Turbot</name>
    <name type="synonym">Psetta maxima</name>
    <dbReference type="NCBI Taxonomy" id="52904"/>
    <lineage>
        <taxon>Eukaryota</taxon>
        <taxon>Metazoa</taxon>
        <taxon>Chordata</taxon>
        <taxon>Craniata</taxon>
        <taxon>Vertebrata</taxon>
        <taxon>Euteleostomi</taxon>
        <taxon>Actinopterygii</taxon>
        <taxon>Neopterygii</taxon>
        <taxon>Teleostei</taxon>
        <taxon>Neoteleostei</taxon>
        <taxon>Acanthomorphata</taxon>
        <taxon>Carangaria</taxon>
        <taxon>Pleuronectiformes</taxon>
        <taxon>Pleuronectoidei</taxon>
        <taxon>Scophthalmidae</taxon>
        <taxon>Scophthalmus</taxon>
    </lineage>
</organism>
<accession>A0A8D3BSB0</accession>
<name>A0A8D3BSB0_SCOMX</name>
<dbReference type="AlphaFoldDB" id="A0A8D3BSB0"/>
<sequence>MKVFLHRLTLHELFKRHQRSSQRQNRSLGRDDPDMWCLLQQEKDRQCRGLGLIASEVRPPKNCRGGG</sequence>
<dbReference type="Ensembl" id="ENSSMAT00000082135.1">
    <property type="protein sequence ID" value="ENSSMAP00000037918.1"/>
    <property type="gene ID" value="ENSSMAG00000015124.2"/>
</dbReference>
<reference evidence="1" key="2">
    <citation type="submission" date="2025-08" db="UniProtKB">
        <authorList>
            <consortium name="Ensembl"/>
        </authorList>
    </citation>
    <scope>IDENTIFICATION</scope>
</reference>